<reference evidence="1" key="1">
    <citation type="submission" date="2023-12" db="EMBL/GenBank/DDBJ databases">
        <authorList>
            <person name="Brown T."/>
        </authorList>
    </citation>
    <scope>NUCLEOTIDE SEQUENCE</scope>
</reference>
<dbReference type="Proteomes" id="UP001314169">
    <property type="component" value="Chromosome 9"/>
</dbReference>
<dbReference type="EMBL" id="OY882866">
    <property type="protein sequence ID" value="CAK6449887.1"/>
    <property type="molecule type" value="Genomic_DNA"/>
</dbReference>
<proteinExistence type="predicted"/>
<name>A0ABP0AM48_PIPNA</name>
<evidence type="ECO:0000313" key="2">
    <source>
        <dbReference type="Proteomes" id="UP001314169"/>
    </source>
</evidence>
<keyword evidence="2" id="KW-1185">Reference proteome</keyword>
<accession>A0ABP0AM48</accession>
<gene>
    <name evidence="1" type="ORF">MPIPNATIZW_LOCUS18193</name>
</gene>
<protein>
    <submittedName>
        <fullName evidence="1">Uncharacterized protein</fullName>
    </submittedName>
</protein>
<evidence type="ECO:0000313" key="1">
    <source>
        <dbReference type="EMBL" id="CAK6449887.1"/>
    </source>
</evidence>
<organism evidence="1 2">
    <name type="scientific">Pipistrellus nathusii</name>
    <name type="common">Nathusius' pipistrelle</name>
    <dbReference type="NCBI Taxonomy" id="59473"/>
    <lineage>
        <taxon>Eukaryota</taxon>
        <taxon>Metazoa</taxon>
        <taxon>Chordata</taxon>
        <taxon>Craniata</taxon>
        <taxon>Vertebrata</taxon>
        <taxon>Euteleostomi</taxon>
        <taxon>Mammalia</taxon>
        <taxon>Eutheria</taxon>
        <taxon>Laurasiatheria</taxon>
        <taxon>Chiroptera</taxon>
        <taxon>Yangochiroptera</taxon>
        <taxon>Vespertilionidae</taxon>
        <taxon>Pipistrellus</taxon>
    </lineage>
</organism>
<sequence length="121" mass="13190">MQRVDPGAGVCLLPAPFSCWMDKCCLLRSTWDSFLRSAHRGDSVSSGLPFLSSLRPGPTSRLCCSEKSPERRGFSRLWAADWGSLGVFQGGLSWVPPLSPRLDLGCWQLGMEGWGEGSDAL</sequence>